<dbReference type="Gene3D" id="1.10.3430.10">
    <property type="entry name" value="Ammonium transporter AmtB like domains"/>
    <property type="match status" value="1"/>
</dbReference>
<comment type="caution">
    <text evidence="6">The sequence shown here is derived from an EMBL/GenBank/DDBJ whole genome shotgun (WGS) entry which is preliminary data.</text>
</comment>
<evidence type="ECO:0000313" key="6">
    <source>
        <dbReference type="EMBL" id="MCG2624462.1"/>
    </source>
</evidence>
<evidence type="ECO:0000256" key="3">
    <source>
        <dbReference type="ARBA" id="ARBA00022989"/>
    </source>
</evidence>
<evidence type="ECO:0000256" key="1">
    <source>
        <dbReference type="ARBA" id="ARBA00004141"/>
    </source>
</evidence>
<keyword evidence="7" id="KW-1185">Reference proteome</keyword>
<keyword evidence="4" id="KW-0472">Membrane</keyword>
<keyword evidence="3" id="KW-1133">Transmembrane helix</keyword>
<dbReference type="EMBL" id="JAKLTQ010000025">
    <property type="protein sequence ID" value="MCG2624462.1"/>
    <property type="molecule type" value="Genomic_DNA"/>
</dbReference>
<dbReference type="Pfam" id="PF00909">
    <property type="entry name" value="Ammonium_transp"/>
    <property type="match status" value="1"/>
</dbReference>
<evidence type="ECO:0000256" key="2">
    <source>
        <dbReference type="ARBA" id="ARBA00022692"/>
    </source>
</evidence>
<organism evidence="6 7">
    <name type="scientific">Arthrobacter hankyongi</name>
    <dbReference type="NCBI Taxonomy" id="2904801"/>
    <lineage>
        <taxon>Bacteria</taxon>
        <taxon>Bacillati</taxon>
        <taxon>Actinomycetota</taxon>
        <taxon>Actinomycetes</taxon>
        <taxon>Micrococcales</taxon>
        <taxon>Micrococcaceae</taxon>
        <taxon>Arthrobacter</taxon>
    </lineage>
</organism>
<sequence>MTTFTVTWITAKIVQFTVGLRIDPGDELRGIDIAAHAEEAYLIDEEPVQLGSPSRA</sequence>
<reference evidence="6" key="1">
    <citation type="submission" date="2022-01" db="EMBL/GenBank/DDBJ databases">
        <authorList>
            <person name="Jo J.-H."/>
            <person name="Im W.-T."/>
        </authorList>
    </citation>
    <scope>NUCLEOTIDE SEQUENCE</scope>
    <source>
        <strain evidence="6">I2-34</strain>
    </source>
</reference>
<evidence type="ECO:0000259" key="5">
    <source>
        <dbReference type="Pfam" id="PF00909"/>
    </source>
</evidence>
<evidence type="ECO:0000313" key="7">
    <source>
        <dbReference type="Proteomes" id="UP001165368"/>
    </source>
</evidence>
<evidence type="ECO:0000256" key="4">
    <source>
        <dbReference type="ARBA" id="ARBA00023136"/>
    </source>
</evidence>
<dbReference type="RefSeq" id="WP_237826378.1">
    <property type="nucleotide sequence ID" value="NZ_JAKLTQ010000025.1"/>
</dbReference>
<dbReference type="InterPro" id="IPR029020">
    <property type="entry name" value="Ammonium/urea_transptr"/>
</dbReference>
<dbReference type="InterPro" id="IPR024041">
    <property type="entry name" value="NH4_transpt_AmtB-like_dom"/>
</dbReference>
<dbReference type="Proteomes" id="UP001165368">
    <property type="component" value="Unassembled WGS sequence"/>
</dbReference>
<accession>A0ABS9LCQ7</accession>
<name>A0ABS9LCQ7_9MICC</name>
<keyword evidence="2" id="KW-0812">Transmembrane</keyword>
<comment type="subcellular location">
    <subcellularLocation>
        <location evidence="1">Membrane</location>
        <topology evidence="1">Multi-pass membrane protein</topology>
    </subcellularLocation>
</comment>
<feature type="domain" description="Ammonium transporter AmtB-like" evidence="5">
    <location>
        <begin position="2"/>
        <end position="41"/>
    </location>
</feature>
<gene>
    <name evidence="6" type="ORF">LVY72_21470</name>
</gene>
<proteinExistence type="predicted"/>
<protein>
    <recommendedName>
        <fullName evidence="5">Ammonium transporter AmtB-like domain-containing protein</fullName>
    </recommendedName>
</protein>